<evidence type="ECO:0000313" key="1">
    <source>
        <dbReference type="EMBL" id="CAI74662.1"/>
    </source>
</evidence>
<dbReference type="STRING" id="5874.Q4UE27"/>
<proteinExistence type="predicted"/>
<dbReference type="InterPro" id="IPR019129">
    <property type="entry name" value="Folate-sensitive_fs_Fra10Ac1"/>
</dbReference>
<reference evidence="1 2" key="1">
    <citation type="journal article" date="2005" name="Science">
        <title>Genome of the host-cell transforming parasite Theileria annulata compared with T. parva.</title>
        <authorList>
            <person name="Pain A."/>
            <person name="Renauld H."/>
            <person name="Berriman M."/>
            <person name="Murphy L."/>
            <person name="Yeats C.A."/>
            <person name="Weir W."/>
            <person name="Kerhornou A."/>
            <person name="Aslett M."/>
            <person name="Bishop R."/>
            <person name="Bouchier C."/>
            <person name="Cochet M."/>
            <person name="Coulson R.M.R."/>
            <person name="Cronin A."/>
            <person name="de Villiers E.P."/>
            <person name="Fraser A."/>
            <person name="Fosker N."/>
            <person name="Gardner M."/>
            <person name="Goble A."/>
            <person name="Griffiths-Jones S."/>
            <person name="Harris D.E."/>
            <person name="Katzer F."/>
            <person name="Larke N."/>
            <person name="Lord A."/>
            <person name="Maser P."/>
            <person name="McKellar S."/>
            <person name="Mooney P."/>
            <person name="Morton F."/>
            <person name="Nene V."/>
            <person name="O'Neil S."/>
            <person name="Price C."/>
            <person name="Quail M.A."/>
            <person name="Rabbinowitsch E."/>
            <person name="Rawlings N.D."/>
            <person name="Rutter S."/>
            <person name="Saunders D."/>
            <person name="Seeger K."/>
            <person name="Shah T."/>
            <person name="Squares R."/>
            <person name="Squares S."/>
            <person name="Tivey A."/>
            <person name="Walker A.R."/>
            <person name="Woodward J."/>
            <person name="Dobbelaere D.A.E."/>
            <person name="Langsley G."/>
            <person name="Rajandream M.A."/>
            <person name="McKeever D."/>
            <person name="Shiels B."/>
            <person name="Tait A."/>
            <person name="Barrell B.G."/>
            <person name="Hall N."/>
        </authorList>
    </citation>
    <scope>NUCLEOTIDE SEQUENCE [LARGE SCALE GENOMIC DNA]</scope>
    <source>
        <strain evidence="2">Ankara</strain>
    </source>
</reference>
<dbReference type="GeneID" id="3861704"/>
<dbReference type="InParanoid" id="Q4UE27"/>
<accession>Q4UE27</accession>
<dbReference type="KEGG" id="tan:TA12545"/>
<dbReference type="Pfam" id="PF09725">
    <property type="entry name" value="Fra10Ac1"/>
    <property type="match status" value="1"/>
</dbReference>
<evidence type="ECO:0000313" key="2">
    <source>
        <dbReference type="Proteomes" id="UP000001950"/>
    </source>
</evidence>
<dbReference type="VEuPathDB" id="PiroplasmaDB:TA12545"/>
<dbReference type="OrthoDB" id="193920at2759"/>
<dbReference type="Proteomes" id="UP000001950">
    <property type="component" value="Chromosome 2"/>
</dbReference>
<name>Q4UE27_THEAN</name>
<dbReference type="EMBL" id="CR940348">
    <property type="protein sequence ID" value="CAI74662.1"/>
    <property type="molecule type" value="Genomic_DNA"/>
</dbReference>
<dbReference type="RefSeq" id="XP_952394.1">
    <property type="nucleotide sequence ID" value="XM_947301.1"/>
</dbReference>
<gene>
    <name evidence="1" type="ORF">TA12545</name>
</gene>
<sequence length="394" mass="46248">MYKRKNNYTRIHLYNLMVPKKITDYDVLKKHYTFLNDKNDKTWESNLVSICDLSRYKSGDIALRWRSANEVVEGKCENICANVTCSETTNLSSYEVLFNYIEHETKKQALVKVRVCPECSYKLNYKLKHKKSESLSNRLYNKMPTLPNNFEDPILNIFKRFESFEHDLLLVEQKVKNELRCVYDLDVFDITESVETTKTKIHKLFESLNELYVYKRQMLSLIKSQVSVFETLAQTEGLNKVSNNKNNEQLIELAKNTLKISAEFFDIPDNQPVPIFIKFRKQIKNEEPVKETIEFIPVTEAQFESVPALVKRRAKLEQVNELYKYLHDHALKRTKCVPVKINDIENEGIKVHGQTGSSKIAILRHLKKIQVINRDNTILLLDSRFKNKKSLKQN</sequence>
<dbReference type="Pfam" id="PF11362">
    <property type="entry name" value="DUF3161"/>
    <property type="match status" value="1"/>
</dbReference>
<dbReference type="AlphaFoldDB" id="Q4UE27"/>
<organism evidence="1 2">
    <name type="scientific">Theileria annulata</name>
    <dbReference type="NCBI Taxonomy" id="5874"/>
    <lineage>
        <taxon>Eukaryota</taxon>
        <taxon>Sar</taxon>
        <taxon>Alveolata</taxon>
        <taxon>Apicomplexa</taxon>
        <taxon>Aconoidasida</taxon>
        <taxon>Piroplasmida</taxon>
        <taxon>Theileriidae</taxon>
        <taxon>Theileria</taxon>
    </lineage>
</organism>
<dbReference type="OMA" id="CVPVKIN"/>
<dbReference type="eggNOG" id="KOG1297">
    <property type="taxonomic scope" value="Eukaryota"/>
</dbReference>
<protein>
    <submittedName>
        <fullName evidence="1">Uncharacterized protein</fullName>
    </submittedName>
</protein>
<keyword evidence="2" id="KW-1185">Reference proteome</keyword>